<dbReference type="InterPro" id="IPR012341">
    <property type="entry name" value="6hp_glycosidase-like_sf"/>
</dbReference>
<feature type="domain" description="Alpha-L-rhamnosidase six-hairpin glycosidase" evidence="2">
    <location>
        <begin position="290"/>
        <end position="622"/>
    </location>
</feature>
<dbReference type="SUPFAM" id="SSF48208">
    <property type="entry name" value="Six-hairpin glycosidases"/>
    <property type="match status" value="1"/>
</dbReference>
<evidence type="ECO:0000313" key="5">
    <source>
        <dbReference type="EMBL" id="MFC4675979.1"/>
    </source>
</evidence>
<dbReference type="InterPro" id="IPR048932">
    <property type="entry name" value="Rhamnosid-like_N_bacteroidetes"/>
</dbReference>
<keyword evidence="1" id="KW-0732">Signal</keyword>
<dbReference type="PANTHER" id="PTHR34987:SF6">
    <property type="entry name" value="ALPHA-L-RHAMNOSIDASE SIX-HAIRPIN GLYCOSIDASE DOMAIN-CONTAINING PROTEIN"/>
    <property type="match status" value="1"/>
</dbReference>
<protein>
    <submittedName>
        <fullName evidence="5">Alpha-L-rhamnosidase C-terminal domain-containing protein</fullName>
    </submittedName>
</protein>
<dbReference type="Pfam" id="PF21209">
    <property type="entry name" value="Bac_rhamnosid-like_N"/>
    <property type="match status" value="1"/>
</dbReference>
<dbReference type="EMBL" id="JBHSGN010000121">
    <property type="protein sequence ID" value="MFC4675979.1"/>
    <property type="molecule type" value="Genomic_DNA"/>
</dbReference>
<dbReference type="InterPro" id="IPR008928">
    <property type="entry name" value="6-hairpin_glycosidase_sf"/>
</dbReference>
<feature type="domain" description="Alpha-rhamnosidase-like N-terminal" evidence="4">
    <location>
        <begin position="63"/>
        <end position="266"/>
    </location>
</feature>
<evidence type="ECO:0000259" key="3">
    <source>
        <dbReference type="Pfam" id="PF17390"/>
    </source>
</evidence>
<dbReference type="InterPro" id="IPR035398">
    <property type="entry name" value="Bac_rhamnosid_C"/>
</dbReference>
<comment type="caution">
    <text evidence="5">The sequence shown here is derived from an EMBL/GenBank/DDBJ whole genome shotgun (WGS) entry which is preliminary data.</text>
</comment>
<dbReference type="Gene3D" id="2.60.120.260">
    <property type="entry name" value="Galactose-binding domain-like"/>
    <property type="match status" value="2"/>
</dbReference>
<accession>A0ABV9L183</accession>
<sequence length="719" mass="82657">MKRILTVLFFVLSTFPLSAQDATWIYYPGDFEIWLGNETQNRRTERDGFFPPFWKMDSHYVAVEFSTKLVLPVAEEVEIYAEGKYNIKLDGKILPACNKITIPAGKHSLNIKVHNQAHVPAIYVKGQSFGSDESWKVTFEDKEWIDESGKASDTSSGTAYLQAGRWNFNSPDTPPSEFKLAVTPMTAAGTEKKGAGELIDFGKETFGYVKFHQLKGKGRLNIYYGESPEEALSTTHCETLDRIDIDNPSANDFTLEDSKAYRYIYVETDGDLSYSSVSMLYEYLPLDYRGQFRCNDELINRIWDISAYTMHLTSREFFIDGIKRDRWIWSGDAYQSYLMNYYLFFDSHSVTRTMLNLRGKDPVTSHVNTIMDYTFYWFIGVYDYLQYTGDREFVKQFYPRMQSLMDFCLSRRNSNGMMEGLAGDWVFIDWADFKMSKSGEVSFEQLLFCRSLETMALCADIMGDTEHEARYASLASDLKSKLFTSFWSANKNAFIHNRENGVMSEQVTPFTNMFAVLFDYLDAEKTKAVKDNVLLNTNALKITTPYMRFYELEALCKLGEYNHVLKEIRDYWGGMLNLGATSFWEKYNPDETGTEHLAMYGRPFGKSLCHAWGASPIYLLGKYYLGVKPEKEGYKEFSISPVLGDLKWMEGSVPTPKGDIKVYMDKKQIKVSATEGEGYLYFTSSGKPKINIGDIEQIAANRYRVMIDTGEEYIINGRF</sequence>
<dbReference type="RefSeq" id="WP_379999737.1">
    <property type="nucleotide sequence ID" value="NZ_JBHSGN010000121.1"/>
</dbReference>
<dbReference type="Gene3D" id="1.50.10.10">
    <property type="match status" value="1"/>
</dbReference>
<organism evidence="5 6">
    <name type="scientific">Dysgonomonas termitidis</name>
    <dbReference type="NCBI Taxonomy" id="1516126"/>
    <lineage>
        <taxon>Bacteria</taxon>
        <taxon>Pseudomonadati</taxon>
        <taxon>Bacteroidota</taxon>
        <taxon>Bacteroidia</taxon>
        <taxon>Bacteroidales</taxon>
        <taxon>Dysgonomonadaceae</taxon>
        <taxon>Dysgonomonas</taxon>
    </lineage>
</organism>
<gene>
    <name evidence="5" type="ORF">ACFO6W_20025</name>
</gene>
<dbReference type="Pfam" id="PF17390">
    <property type="entry name" value="Bac_rhamnosid_C"/>
    <property type="match status" value="1"/>
</dbReference>
<dbReference type="Gene3D" id="2.60.420.10">
    <property type="entry name" value="Maltose phosphorylase, domain 3"/>
    <property type="match status" value="1"/>
</dbReference>
<name>A0ABV9L183_9BACT</name>
<evidence type="ECO:0000256" key="1">
    <source>
        <dbReference type="SAM" id="SignalP"/>
    </source>
</evidence>
<evidence type="ECO:0000313" key="6">
    <source>
        <dbReference type="Proteomes" id="UP001596023"/>
    </source>
</evidence>
<keyword evidence="6" id="KW-1185">Reference proteome</keyword>
<feature type="chain" id="PRO_5045888657" evidence="1">
    <location>
        <begin position="20"/>
        <end position="719"/>
    </location>
</feature>
<feature type="signal peptide" evidence="1">
    <location>
        <begin position="1"/>
        <end position="19"/>
    </location>
</feature>
<evidence type="ECO:0000259" key="2">
    <source>
        <dbReference type="Pfam" id="PF17389"/>
    </source>
</evidence>
<feature type="domain" description="Alpha-L-rhamnosidase C-terminal" evidence="3">
    <location>
        <begin position="626"/>
        <end position="665"/>
    </location>
</feature>
<evidence type="ECO:0000259" key="4">
    <source>
        <dbReference type="Pfam" id="PF21209"/>
    </source>
</evidence>
<dbReference type="InterPro" id="IPR035396">
    <property type="entry name" value="Bac_rhamnosid6H"/>
</dbReference>
<proteinExistence type="predicted"/>
<dbReference type="Pfam" id="PF17389">
    <property type="entry name" value="Bac_rhamnosid6H"/>
    <property type="match status" value="1"/>
</dbReference>
<dbReference type="PANTHER" id="PTHR34987">
    <property type="entry name" value="C, PUTATIVE (AFU_ORTHOLOGUE AFUA_3G02880)-RELATED"/>
    <property type="match status" value="1"/>
</dbReference>
<dbReference type="Proteomes" id="UP001596023">
    <property type="component" value="Unassembled WGS sequence"/>
</dbReference>
<reference evidence="6" key="1">
    <citation type="journal article" date="2019" name="Int. J. Syst. Evol. Microbiol.">
        <title>The Global Catalogue of Microorganisms (GCM) 10K type strain sequencing project: providing services to taxonomists for standard genome sequencing and annotation.</title>
        <authorList>
            <consortium name="The Broad Institute Genomics Platform"/>
            <consortium name="The Broad Institute Genome Sequencing Center for Infectious Disease"/>
            <person name="Wu L."/>
            <person name="Ma J."/>
        </authorList>
    </citation>
    <scope>NUCLEOTIDE SEQUENCE [LARGE SCALE GENOMIC DNA]</scope>
    <source>
        <strain evidence="6">CCUG 66188</strain>
    </source>
</reference>